<evidence type="ECO:0000313" key="3">
    <source>
        <dbReference type="Proteomes" id="UP001168821"/>
    </source>
</evidence>
<feature type="region of interest" description="Disordered" evidence="1">
    <location>
        <begin position="250"/>
        <end position="337"/>
    </location>
</feature>
<proteinExistence type="predicted"/>
<feature type="compositionally biased region" description="Low complexity" evidence="1">
    <location>
        <begin position="262"/>
        <end position="280"/>
    </location>
</feature>
<gene>
    <name evidence="2" type="ORF">Zmor_021624</name>
</gene>
<accession>A0AA38I679</accession>
<protein>
    <submittedName>
        <fullName evidence="2">Uncharacterized protein</fullName>
    </submittedName>
</protein>
<dbReference type="EMBL" id="JALNTZ010000006">
    <property type="protein sequence ID" value="KAJ3649907.1"/>
    <property type="molecule type" value="Genomic_DNA"/>
</dbReference>
<name>A0AA38I679_9CUCU</name>
<organism evidence="2 3">
    <name type="scientific">Zophobas morio</name>
    <dbReference type="NCBI Taxonomy" id="2755281"/>
    <lineage>
        <taxon>Eukaryota</taxon>
        <taxon>Metazoa</taxon>
        <taxon>Ecdysozoa</taxon>
        <taxon>Arthropoda</taxon>
        <taxon>Hexapoda</taxon>
        <taxon>Insecta</taxon>
        <taxon>Pterygota</taxon>
        <taxon>Neoptera</taxon>
        <taxon>Endopterygota</taxon>
        <taxon>Coleoptera</taxon>
        <taxon>Polyphaga</taxon>
        <taxon>Cucujiformia</taxon>
        <taxon>Tenebrionidae</taxon>
        <taxon>Zophobas</taxon>
    </lineage>
</organism>
<comment type="caution">
    <text evidence="2">The sequence shown here is derived from an EMBL/GenBank/DDBJ whole genome shotgun (WGS) entry which is preliminary data.</text>
</comment>
<feature type="compositionally biased region" description="Polar residues" evidence="1">
    <location>
        <begin position="250"/>
        <end position="261"/>
    </location>
</feature>
<keyword evidence="3" id="KW-1185">Reference proteome</keyword>
<dbReference type="Proteomes" id="UP001168821">
    <property type="component" value="Unassembled WGS sequence"/>
</dbReference>
<dbReference type="AlphaFoldDB" id="A0AA38I679"/>
<sequence>MVSSGVVWCLKDNRWIPLQLSSIRLHGVLTEAHWAAIADFLQRFANKQLILQENGFAELTEKHKELLFQQNTANTEGKLPDCNVINLVDDSVKNAPERKTSLGQIPEDKVVEQPRRPSMPELRTIRRQSNLFINNLLPEETDRNKQTDRHNQNDELVLRLLKKYCHYSRDALDDEIINALDKIPDPDDETMIKPRIRKTSYVPKEVELYENCHELRENTLENERNEHLLWWLNQQNRCEESITIPSTRKLSQASSGFESLPSSRCSTNSRKSSVDSGSYSESEENTTPSGQWHRVKCHLSSKNEKRLKKQREAWARNKRKLSDPTNDSECCLLVNQP</sequence>
<reference evidence="2" key="1">
    <citation type="journal article" date="2023" name="G3 (Bethesda)">
        <title>Whole genome assemblies of Zophobas morio and Tenebrio molitor.</title>
        <authorList>
            <person name="Kaur S."/>
            <person name="Stinson S.A."/>
            <person name="diCenzo G.C."/>
        </authorList>
    </citation>
    <scope>NUCLEOTIDE SEQUENCE</scope>
    <source>
        <strain evidence="2">QUZm001</strain>
    </source>
</reference>
<feature type="compositionally biased region" description="Basic residues" evidence="1">
    <location>
        <begin position="293"/>
        <end position="309"/>
    </location>
</feature>
<evidence type="ECO:0000313" key="2">
    <source>
        <dbReference type="EMBL" id="KAJ3649907.1"/>
    </source>
</evidence>
<evidence type="ECO:0000256" key="1">
    <source>
        <dbReference type="SAM" id="MobiDB-lite"/>
    </source>
</evidence>